<evidence type="ECO:0000256" key="1">
    <source>
        <dbReference type="ARBA" id="ARBA00022723"/>
    </source>
</evidence>
<gene>
    <name evidence="7" type="ORF">ALAG00032_LOCUS6654</name>
</gene>
<evidence type="ECO:0000256" key="4">
    <source>
        <dbReference type="ARBA" id="ARBA00022833"/>
    </source>
</evidence>
<dbReference type="InterPro" id="IPR018253">
    <property type="entry name" value="DnaJ_domain_CS"/>
</dbReference>
<dbReference type="PANTHER" id="PTHR43096">
    <property type="entry name" value="DNAJ HOMOLOG 1, MITOCHONDRIAL-RELATED"/>
    <property type="match status" value="1"/>
</dbReference>
<dbReference type="GO" id="GO:0051082">
    <property type="term" value="F:unfolded protein binding"/>
    <property type="evidence" value="ECO:0007669"/>
    <property type="project" value="InterPro"/>
</dbReference>
<dbReference type="InterPro" id="IPR001623">
    <property type="entry name" value="DnaJ_domain"/>
</dbReference>
<dbReference type="PANTHER" id="PTHR43096:SF52">
    <property type="entry name" value="DNAJ HOMOLOG 1, MITOCHONDRIAL-RELATED"/>
    <property type="match status" value="1"/>
</dbReference>
<keyword evidence="5" id="KW-0143">Chaperone</keyword>
<keyword evidence="2" id="KW-0677">Repeat</keyword>
<dbReference type="GO" id="GO:0005737">
    <property type="term" value="C:cytoplasm"/>
    <property type="evidence" value="ECO:0007669"/>
    <property type="project" value="TreeGrafter"/>
</dbReference>
<dbReference type="Gene3D" id="1.10.287.110">
    <property type="entry name" value="DnaJ domain"/>
    <property type="match status" value="1"/>
</dbReference>
<evidence type="ECO:0000259" key="6">
    <source>
        <dbReference type="PROSITE" id="PS50076"/>
    </source>
</evidence>
<protein>
    <recommendedName>
        <fullName evidence="6">J domain-containing protein</fullName>
    </recommendedName>
</protein>
<dbReference type="Pfam" id="PF00226">
    <property type="entry name" value="DnaJ"/>
    <property type="match status" value="1"/>
</dbReference>
<feature type="domain" description="J" evidence="6">
    <location>
        <begin position="69"/>
        <end position="133"/>
    </location>
</feature>
<dbReference type="PRINTS" id="PR00625">
    <property type="entry name" value="JDOMAIN"/>
</dbReference>
<dbReference type="PROSITE" id="PS00636">
    <property type="entry name" value="DNAJ_1"/>
    <property type="match status" value="1"/>
</dbReference>
<dbReference type="Pfam" id="PF01556">
    <property type="entry name" value="DnaJ_C"/>
    <property type="match status" value="1"/>
</dbReference>
<dbReference type="PROSITE" id="PS50076">
    <property type="entry name" value="DNAJ_2"/>
    <property type="match status" value="1"/>
</dbReference>
<dbReference type="FunFam" id="2.60.260.20:FF:000005">
    <property type="entry name" value="Chaperone protein dnaJ 1, mitochondrial"/>
    <property type="match status" value="1"/>
</dbReference>
<evidence type="ECO:0000313" key="7">
    <source>
        <dbReference type="EMBL" id="CAE0365910.1"/>
    </source>
</evidence>
<dbReference type="GO" id="GO:0042026">
    <property type="term" value="P:protein refolding"/>
    <property type="evidence" value="ECO:0007669"/>
    <property type="project" value="TreeGrafter"/>
</dbReference>
<proteinExistence type="predicted"/>
<name>A0A7S3NLP8_9STRA</name>
<dbReference type="SUPFAM" id="SSF49493">
    <property type="entry name" value="HSP40/DnaJ peptide-binding domain"/>
    <property type="match status" value="2"/>
</dbReference>
<dbReference type="GO" id="GO:0008270">
    <property type="term" value="F:zinc ion binding"/>
    <property type="evidence" value="ECO:0007669"/>
    <property type="project" value="UniProtKB-KW"/>
</dbReference>
<dbReference type="InterPro" id="IPR036869">
    <property type="entry name" value="J_dom_sf"/>
</dbReference>
<evidence type="ECO:0000256" key="5">
    <source>
        <dbReference type="ARBA" id="ARBA00023186"/>
    </source>
</evidence>
<dbReference type="SUPFAM" id="SSF46565">
    <property type="entry name" value="Chaperone J-domain"/>
    <property type="match status" value="1"/>
</dbReference>
<sequence>MQRRIIAPRRTLSLTSRNRIDKRYVSSAAFLSRKNDRQERRRRPLLLTQTGNKREFARRSGRHEAPKRDYYEVLGVPRGASKDEIKKAYRIAAKKFHPDISKEKDAAAKFQQVSEAWEVLGNDEKRALYDQYGSSADEMGNAGGPHVDPFEAFREAFGGMGGGAFSGGGRRGFTFHSSSGGINSEELEDLFSEFFGEARRPRGPRRGADVRLSLRLNFMDAARGDENRQIEWYEVLRDGRRGAKKTATVPIPPGIDTGMQLRLQGKGSRGDPGAPDGDLYLEFEVESDPYFKRDGADVHVDLEVDIVQATLGATLQVLTLDGLVDLVIPPGTQPNAKFRLRGKGLPIVTSDGGNARGRRGSQYVHTKLTIPTSLSANQKRLLQAFQQDASIEDFNHSSSRQNTSTASSSALSALRRLADYFSGGGSSNSRNESASSS</sequence>
<accession>A0A7S3NLP8</accession>
<dbReference type="InterPro" id="IPR002939">
    <property type="entry name" value="DnaJ_C"/>
</dbReference>
<keyword evidence="3" id="KW-0863">Zinc-finger</keyword>
<reference evidence="7" key="1">
    <citation type="submission" date="2021-01" db="EMBL/GenBank/DDBJ databases">
        <authorList>
            <person name="Corre E."/>
            <person name="Pelletier E."/>
            <person name="Niang G."/>
            <person name="Scheremetjew M."/>
            <person name="Finn R."/>
            <person name="Kale V."/>
            <person name="Holt S."/>
            <person name="Cochrane G."/>
            <person name="Meng A."/>
            <person name="Brown T."/>
            <person name="Cohen L."/>
        </authorList>
    </citation>
    <scope>NUCLEOTIDE SEQUENCE</scope>
    <source>
        <strain evidence="7">CCMP1510</strain>
    </source>
</reference>
<dbReference type="AlphaFoldDB" id="A0A7S3NLP8"/>
<dbReference type="EMBL" id="HBIJ01009460">
    <property type="protein sequence ID" value="CAE0365910.1"/>
    <property type="molecule type" value="Transcribed_RNA"/>
</dbReference>
<dbReference type="InterPro" id="IPR008971">
    <property type="entry name" value="HSP40/DnaJ_pept-bd"/>
</dbReference>
<dbReference type="CDD" id="cd10747">
    <property type="entry name" value="DnaJ_C"/>
    <property type="match status" value="1"/>
</dbReference>
<organism evidence="7">
    <name type="scientific">Aureoumbra lagunensis</name>
    <dbReference type="NCBI Taxonomy" id="44058"/>
    <lineage>
        <taxon>Eukaryota</taxon>
        <taxon>Sar</taxon>
        <taxon>Stramenopiles</taxon>
        <taxon>Ochrophyta</taxon>
        <taxon>Pelagophyceae</taxon>
        <taxon>Pelagomonadales</taxon>
        <taxon>Aureoumbra</taxon>
    </lineage>
</organism>
<keyword evidence="4" id="KW-0862">Zinc</keyword>
<dbReference type="SMART" id="SM00271">
    <property type="entry name" value="DnaJ"/>
    <property type="match status" value="1"/>
</dbReference>
<dbReference type="CDD" id="cd06257">
    <property type="entry name" value="DnaJ"/>
    <property type="match status" value="1"/>
</dbReference>
<keyword evidence="1" id="KW-0479">Metal-binding</keyword>
<evidence type="ECO:0000256" key="3">
    <source>
        <dbReference type="ARBA" id="ARBA00022771"/>
    </source>
</evidence>
<evidence type="ECO:0000256" key="2">
    <source>
        <dbReference type="ARBA" id="ARBA00022737"/>
    </source>
</evidence>
<dbReference type="Gene3D" id="2.60.260.20">
    <property type="entry name" value="Urease metallochaperone UreE, N-terminal domain"/>
    <property type="match status" value="2"/>
</dbReference>